<dbReference type="SUPFAM" id="SSF52540">
    <property type="entry name" value="P-loop containing nucleoside triphosphate hydrolases"/>
    <property type="match status" value="1"/>
</dbReference>
<dbReference type="InterPro" id="IPR003439">
    <property type="entry name" value="ABC_transporter-like_ATP-bd"/>
</dbReference>
<keyword evidence="5" id="KW-0547">Nucleotide-binding</keyword>
<evidence type="ECO:0000256" key="1">
    <source>
        <dbReference type="ARBA" id="ARBA00004202"/>
    </source>
</evidence>
<comment type="subcellular location">
    <subcellularLocation>
        <location evidence="1">Cell membrane</location>
        <topology evidence="1">Peripheral membrane protein</topology>
    </subcellularLocation>
</comment>
<dbReference type="FunFam" id="3.40.50.300:FF:000224">
    <property type="entry name" value="Energy-coupling factor transporter ATP-binding protein EcfA"/>
    <property type="match status" value="1"/>
</dbReference>
<dbReference type="NCBIfam" id="TIGR04520">
    <property type="entry name" value="ECF_ATPase_1"/>
    <property type="match status" value="1"/>
</dbReference>
<dbReference type="SMART" id="SM00382">
    <property type="entry name" value="AAA"/>
    <property type="match status" value="1"/>
</dbReference>
<evidence type="ECO:0000256" key="2">
    <source>
        <dbReference type="ARBA" id="ARBA00005417"/>
    </source>
</evidence>
<dbReference type="InterPro" id="IPR027417">
    <property type="entry name" value="P-loop_NTPase"/>
</dbReference>
<dbReference type="CDD" id="cd03225">
    <property type="entry name" value="ABC_cobalt_CbiO_domain1"/>
    <property type="match status" value="1"/>
</dbReference>
<dbReference type="Pfam" id="PF00005">
    <property type="entry name" value="ABC_tran"/>
    <property type="match status" value="1"/>
</dbReference>
<organism evidence="10 11">
    <name type="scientific">Caldanaerobacter subterraneus subsp. yonseiensis KB-1</name>
    <dbReference type="NCBI Taxonomy" id="1388761"/>
    <lineage>
        <taxon>Bacteria</taxon>
        <taxon>Bacillati</taxon>
        <taxon>Bacillota</taxon>
        <taxon>Clostridia</taxon>
        <taxon>Thermoanaerobacterales</taxon>
        <taxon>Thermoanaerobacteraceae</taxon>
        <taxon>Caldanaerobacter</taxon>
    </lineage>
</organism>
<dbReference type="InterPro" id="IPR015856">
    <property type="entry name" value="ABC_transpr_CbiO/EcfA_su"/>
</dbReference>
<dbReference type="GO" id="GO:0042626">
    <property type="term" value="F:ATPase-coupled transmembrane transporter activity"/>
    <property type="evidence" value="ECO:0007669"/>
    <property type="project" value="TreeGrafter"/>
</dbReference>
<evidence type="ECO:0000256" key="8">
    <source>
        <dbReference type="ARBA" id="ARBA00023136"/>
    </source>
</evidence>
<keyword evidence="4" id="KW-1003">Cell membrane</keyword>
<keyword evidence="3" id="KW-0813">Transport</keyword>
<dbReference type="AlphaFoldDB" id="U5CMH3"/>
<evidence type="ECO:0000313" key="10">
    <source>
        <dbReference type="EMBL" id="ERM90994.1"/>
    </source>
</evidence>
<gene>
    <name evidence="10" type="primary">cbiO</name>
    <name evidence="10" type="ORF">O163_12605</name>
</gene>
<evidence type="ECO:0000313" key="11">
    <source>
        <dbReference type="Proteomes" id="UP000016856"/>
    </source>
</evidence>
<feature type="domain" description="ABC transporter" evidence="9">
    <location>
        <begin position="21"/>
        <end position="259"/>
    </location>
</feature>
<dbReference type="NCBIfam" id="NF010167">
    <property type="entry name" value="PRK13648.1"/>
    <property type="match status" value="1"/>
</dbReference>
<evidence type="ECO:0000256" key="3">
    <source>
        <dbReference type="ARBA" id="ARBA00022448"/>
    </source>
</evidence>
<evidence type="ECO:0000256" key="5">
    <source>
        <dbReference type="ARBA" id="ARBA00022741"/>
    </source>
</evidence>
<proteinExistence type="inferred from homology"/>
<comment type="similarity">
    <text evidence="2">Belongs to the ABC transporter superfamily.</text>
</comment>
<comment type="caution">
    <text evidence="10">The sequence shown here is derived from an EMBL/GenBank/DDBJ whole genome shotgun (WGS) entry which is preliminary data.</text>
</comment>
<accession>U5CMH3</accession>
<dbReference type="GO" id="GO:0016887">
    <property type="term" value="F:ATP hydrolysis activity"/>
    <property type="evidence" value="ECO:0007669"/>
    <property type="project" value="InterPro"/>
</dbReference>
<dbReference type="PANTHER" id="PTHR43553">
    <property type="entry name" value="HEAVY METAL TRANSPORTER"/>
    <property type="match status" value="1"/>
</dbReference>
<name>U5CMH3_CALSX</name>
<dbReference type="InterPro" id="IPR030947">
    <property type="entry name" value="EcfA_1"/>
</dbReference>
<dbReference type="InterPro" id="IPR017871">
    <property type="entry name" value="ABC_transporter-like_CS"/>
</dbReference>
<protein>
    <submittedName>
        <fullName evidence="10">Cobalt ABC transporter ATP-binding protein</fullName>
    </submittedName>
</protein>
<dbReference type="PANTHER" id="PTHR43553:SF24">
    <property type="entry name" value="ENERGY-COUPLING FACTOR TRANSPORTER ATP-BINDING PROTEIN ECFA1"/>
    <property type="match status" value="1"/>
</dbReference>
<keyword evidence="6 10" id="KW-0067">ATP-binding</keyword>
<keyword evidence="8" id="KW-0472">Membrane</keyword>
<sequence length="293" mass="32827">MSPQLNPYFLAKKVLYMAFIIRAQNVSFCYSEGESKSPLVLKDINLQFEKGQFIGIIGHNGSGKSTLAKHFNALLLPTKGNVYVKDMDTKDAKHLWDIRQTAGLVFQNPDNQIVAAIVEEDVAFGPENLGIPPEEIRKRVEYALKAVGMWEYKDFPPHMLSGGQKQRVAIAGIIAMKPECIVLDEPTAMLDPIGRREVISTIKKLNKEEGITVILITHFMEEVVDADRVIVMDDGKVVLDGTPKEVFKEVEVLKKIGLDVPQVTELAHQLRKEGIDIPSDILTIEEMVEFICR</sequence>
<reference evidence="10 11" key="1">
    <citation type="journal article" date="2013" name="Genome Announc.">
        <title>Draft Genome Sequence of an Anaerobic and Extremophilic Bacterium, Caldanaerobacter yonseiensis, Isolated from a Geothermal Hot Stream.</title>
        <authorList>
            <person name="Lee S.J."/>
            <person name="Lee Y.J."/>
            <person name="Park G.S."/>
            <person name="Kim B.C."/>
            <person name="Lee S.J."/>
            <person name="Shin J.H."/>
            <person name="Lee D.W."/>
        </authorList>
    </citation>
    <scope>NUCLEOTIDE SEQUENCE [LARGE SCALE GENOMIC DNA]</scope>
    <source>
        <strain evidence="10 11">KB-1</strain>
    </source>
</reference>
<dbReference type="GO" id="GO:0005524">
    <property type="term" value="F:ATP binding"/>
    <property type="evidence" value="ECO:0007669"/>
    <property type="project" value="UniProtKB-KW"/>
</dbReference>
<dbReference type="PROSITE" id="PS50893">
    <property type="entry name" value="ABC_TRANSPORTER_2"/>
    <property type="match status" value="1"/>
</dbReference>
<dbReference type="InterPro" id="IPR003593">
    <property type="entry name" value="AAA+_ATPase"/>
</dbReference>
<dbReference type="Proteomes" id="UP000016856">
    <property type="component" value="Unassembled WGS sequence"/>
</dbReference>
<keyword evidence="7" id="KW-1278">Translocase</keyword>
<evidence type="ECO:0000256" key="4">
    <source>
        <dbReference type="ARBA" id="ARBA00022475"/>
    </source>
</evidence>
<evidence type="ECO:0000259" key="9">
    <source>
        <dbReference type="PROSITE" id="PS50893"/>
    </source>
</evidence>
<dbReference type="GO" id="GO:0043190">
    <property type="term" value="C:ATP-binding cassette (ABC) transporter complex"/>
    <property type="evidence" value="ECO:0007669"/>
    <property type="project" value="TreeGrafter"/>
</dbReference>
<dbReference type="InterPro" id="IPR050095">
    <property type="entry name" value="ECF_ABC_transporter_ATP-bd"/>
</dbReference>
<dbReference type="EMBL" id="AXDC01000042">
    <property type="protein sequence ID" value="ERM90994.1"/>
    <property type="molecule type" value="Genomic_DNA"/>
</dbReference>
<dbReference type="Gene3D" id="3.40.50.300">
    <property type="entry name" value="P-loop containing nucleotide triphosphate hydrolases"/>
    <property type="match status" value="1"/>
</dbReference>
<evidence type="ECO:0000256" key="6">
    <source>
        <dbReference type="ARBA" id="ARBA00022840"/>
    </source>
</evidence>
<evidence type="ECO:0000256" key="7">
    <source>
        <dbReference type="ARBA" id="ARBA00022967"/>
    </source>
</evidence>
<dbReference type="PROSITE" id="PS00211">
    <property type="entry name" value="ABC_TRANSPORTER_1"/>
    <property type="match status" value="1"/>
</dbReference>
<dbReference type="PATRIC" id="fig|1388761.3.peg.2530"/>